<feature type="transmembrane region" description="Helical" evidence="2">
    <location>
        <begin position="69"/>
        <end position="89"/>
    </location>
</feature>
<feature type="transmembrane region" description="Helical" evidence="2">
    <location>
        <begin position="134"/>
        <end position="153"/>
    </location>
</feature>
<organism evidence="3 4">
    <name type="scientific">Natrinema pallidum DSM 3751</name>
    <dbReference type="NCBI Taxonomy" id="1227495"/>
    <lineage>
        <taxon>Archaea</taxon>
        <taxon>Methanobacteriati</taxon>
        <taxon>Methanobacteriota</taxon>
        <taxon>Stenosarchaea group</taxon>
        <taxon>Halobacteria</taxon>
        <taxon>Halobacteriales</taxon>
        <taxon>Natrialbaceae</taxon>
        <taxon>Natrinema</taxon>
    </lineage>
</organism>
<name>L9YNU0_9EURY</name>
<proteinExistence type="predicted"/>
<dbReference type="eggNOG" id="arCOG09071">
    <property type="taxonomic scope" value="Archaea"/>
</dbReference>
<dbReference type="Proteomes" id="UP000011618">
    <property type="component" value="Unassembled WGS sequence"/>
</dbReference>
<sequence length="210" mass="22565">MAFGARFDSGTAVADRKRFNCRIRIMKDDQREMPLRNPSAAFFSIVLGGYVGGLTLCAASRVLGAAYTALWPVAIGACAGLVAASQCYTRPTPAATLVRTRLHALPFAVVVLGAVVWVLTTIGVRGVEPWLRTWVVEIVVFSFGGAVVYLISINRHVTALHEREPVVAEWRTRTGSRTRSDGSSSPHQRPTNDPPPLRGGLPPTVGSSPT</sequence>
<feature type="transmembrane region" description="Helical" evidence="2">
    <location>
        <begin position="101"/>
        <end position="122"/>
    </location>
</feature>
<feature type="region of interest" description="Disordered" evidence="1">
    <location>
        <begin position="170"/>
        <end position="210"/>
    </location>
</feature>
<keyword evidence="2" id="KW-0472">Membrane</keyword>
<feature type="transmembrane region" description="Helical" evidence="2">
    <location>
        <begin position="40"/>
        <end position="63"/>
    </location>
</feature>
<dbReference type="AlphaFoldDB" id="L9YNU0"/>
<evidence type="ECO:0000256" key="2">
    <source>
        <dbReference type="SAM" id="Phobius"/>
    </source>
</evidence>
<keyword evidence="2" id="KW-1133">Transmembrane helix</keyword>
<gene>
    <name evidence="3" type="ORF">C487_13003</name>
</gene>
<reference evidence="3 4" key="1">
    <citation type="journal article" date="2014" name="PLoS Genet.">
        <title>Phylogenetically driven sequencing of extremely halophilic archaea reveals strategies for static and dynamic osmo-response.</title>
        <authorList>
            <person name="Becker E.A."/>
            <person name="Seitzer P.M."/>
            <person name="Tritt A."/>
            <person name="Larsen D."/>
            <person name="Krusor M."/>
            <person name="Yao A.I."/>
            <person name="Wu D."/>
            <person name="Madern D."/>
            <person name="Eisen J.A."/>
            <person name="Darling A.E."/>
            <person name="Facciotti M.T."/>
        </authorList>
    </citation>
    <scope>NUCLEOTIDE SEQUENCE [LARGE SCALE GENOMIC DNA]</scope>
    <source>
        <strain evidence="3 4">DSM 3751</strain>
    </source>
</reference>
<protein>
    <submittedName>
        <fullName evidence="3">Uncharacterized protein</fullName>
    </submittedName>
</protein>
<accession>L9YNU0</accession>
<dbReference type="PATRIC" id="fig|1227495.3.peg.2603"/>
<evidence type="ECO:0000256" key="1">
    <source>
        <dbReference type="SAM" id="MobiDB-lite"/>
    </source>
</evidence>
<keyword evidence="2" id="KW-0812">Transmembrane</keyword>
<feature type="compositionally biased region" description="Low complexity" evidence="1">
    <location>
        <begin position="173"/>
        <end position="185"/>
    </location>
</feature>
<dbReference type="EMBL" id="AOII01000075">
    <property type="protein sequence ID" value="ELY75895.1"/>
    <property type="molecule type" value="Genomic_DNA"/>
</dbReference>
<evidence type="ECO:0000313" key="4">
    <source>
        <dbReference type="Proteomes" id="UP000011618"/>
    </source>
</evidence>
<comment type="caution">
    <text evidence="3">The sequence shown here is derived from an EMBL/GenBank/DDBJ whole genome shotgun (WGS) entry which is preliminary data.</text>
</comment>
<evidence type="ECO:0000313" key="3">
    <source>
        <dbReference type="EMBL" id="ELY75895.1"/>
    </source>
</evidence>